<reference evidence="2" key="1">
    <citation type="journal article" date="2019" name="PLoS Negl. Trop. Dis.">
        <title>Revisiting the worldwide diversity of Leptospira species in the environment.</title>
        <authorList>
            <person name="Vincent A.T."/>
            <person name="Schiettekatte O."/>
            <person name="Bourhy P."/>
            <person name="Veyrier F.J."/>
            <person name="Picardeau M."/>
        </authorList>
    </citation>
    <scope>NUCLEOTIDE SEQUENCE [LARGE SCALE GENOMIC DNA]</scope>
    <source>
        <strain evidence="2">201800299</strain>
    </source>
</reference>
<proteinExistence type="predicted"/>
<dbReference type="Gene3D" id="1.25.40.10">
    <property type="entry name" value="Tetratricopeptide repeat domain"/>
    <property type="match status" value="1"/>
</dbReference>
<dbReference type="OrthoDB" id="343487at2"/>
<dbReference type="SUPFAM" id="SSF48452">
    <property type="entry name" value="TPR-like"/>
    <property type="match status" value="1"/>
</dbReference>
<dbReference type="Proteomes" id="UP000298277">
    <property type="component" value="Unassembled WGS sequence"/>
</dbReference>
<accession>A0A5F1YB11</accession>
<keyword evidence="3" id="KW-1185">Reference proteome</keyword>
<dbReference type="AlphaFoldDB" id="A0A5F1YB11"/>
<evidence type="ECO:0000313" key="2">
    <source>
        <dbReference type="EMBL" id="TGK33278.1"/>
    </source>
</evidence>
<dbReference type="InterPro" id="IPR011990">
    <property type="entry name" value="TPR-like_helical_dom_sf"/>
</dbReference>
<gene>
    <name evidence="2" type="ORF">EHQ17_10800</name>
</gene>
<evidence type="ECO:0000313" key="3">
    <source>
        <dbReference type="Proteomes" id="UP000298277"/>
    </source>
</evidence>
<evidence type="ECO:0008006" key="4">
    <source>
        <dbReference type="Google" id="ProtNLM"/>
    </source>
</evidence>
<organism evidence="2 3">
    <name type="scientific">Leptospira gomenensis</name>
    <dbReference type="NCBI Taxonomy" id="2484974"/>
    <lineage>
        <taxon>Bacteria</taxon>
        <taxon>Pseudomonadati</taxon>
        <taxon>Spirochaetota</taxon>
        <taxon>Spirochaetia</taxon>
        <taxon>Leptospirales</taxon>
        <taxon>Leptospiraceae</taxon>
        <taxon>Leptospira</taxon>
    </lineage>
</organism>
<name>A0A5F1YB11_9LEPT</name>
<evidence type="ECO:0000256" key="1">
    <source>
        <dbReference type="SAM" id="MobiDB-lite"/>
    </source>
</evidence>
<comment type="caution">
    <text evidence="2">The sequence shown here is derived from an EMBL/GenBank/DDBJ whole genome shotgun (WGS) entry which is preliminary data.</text>
</comment>
<feature type="region of interest" description="Disordered" evidence="1">
    <location>
        <begin position="325"/>
        <end position="346"/>
    </location>
</feature>
<dbReference type="RefSeq" id="WP_135594648.1">
    <property type="nucleotide sequence ID" value="NZ_RQEZ01000013.1"/>
</dbReference>
<dbReference type="EMBL" id="RQFA01000046">
    <property type="protein sequence ID" value="TGK33278.1"/>
    <property type="molecule type" value="Genomic_DNA"/>
</dbReference>
<sequence length="484" mass="54461">MRKSLFIAVVGFLLILPLGFIVLETKLFELRIILERRKILNFSFSSEILRSKFEGIISNRENIKAEMKLNHLQSAMINNSKDTVDLEPSFIHETGAFLINSVRTLSLKAGINLHLNSSKIRLLEHAFALERNQFYKEAYRTYEESFDQFGKTSEEGGFIQLHQGFCLAVQGEFDAALRPLQEVRANHPGTLLSSDAEILISLILKAKQSVKEIETNLDDPEKRAKAYFAKGNYAKALEEIEKAKLNSPELSYIKGYSLEKTGNQPDAIKEYAALAFSEKNKDIAIKANRRLLMLGYYYNAGSDIANLSDKNAERLGDTAEAKEIKTSSEKLKQPTRLLDQSSGLDEKKDPLLETDFAKQNQAALQEVIQRSNQFLKKAEAQVVKAMIKITVTDSNPVYANSIVINGDQTKLYSSHFPITLPTFSIESISMDKNATKNSKLIMLKDSNKQSFLRASVDDDSITLFDKTSKKKIPINSAIKIEVIQ</sequence>
<protein>
    <recommendedName>
        <fullName evidence="4">Tetratricopeptide repeat protein</fullName>
    </recommendedName>
</protein>